<evidence type="ECO:0000256" key="2">
    <source>
        <dbReference type="ARBA" id="ARBA00022692"/>
    </source>
</evidence>
<evidence type="ECO:0000313" key="10">
    <source>
        <dbReference type="Proteomes" id="UP001208570"/>
    </source>
</evidence>
<dbReference type="PANTHER" id="PTHR11920">
    <property type="entry name" value="GUANYLYL CYCLASE"/>
    <property type="match status" value="1"/>
</dbReference>
<dbReference type="Proteomes" id="UP001208570">
    <property type="component" value="Unassembled WGS sequence"/>
</dbReference>
<reference evidence="9" key="1">
    <citation type="journal article" date="2023" name="Mol. Biol. Evol.">
        <title>Third-Generation Sequencing Reveals the Adaptive Role of the Epigenome in Three Deep-Sea Polychaetes.</title>
        <authorList>
            <person name="Perez M."/>
            <person name="Aroh O."/>
            <person name="Sun Y."/>
            <person name="Lan Y."/>
            <person name="Juniper S.K."/>
            <person name="Young C.R."/>
            <person name="Angers B."/>
            <person name="Qian P.Y."/>
        </authorList>
    </citation>
    <scope>NUCLEOTIDE SEQUENCE</scope>
    <source>
        <strain evidence="9">P08H-3</strain>
    </source>
</reference>
<dbReference type="InterPro" id="IPR013587">
    <property type="entry name" value="Nitrate/nitrite_sensing"/>
</dbReference>
<evidence type="ECO:0000256" key="1">
    <source>
        <dbReference type="ARBA" id="ARBA00004370"/>
    </source>
</evidence>
<evidence type="ECO:0000256" key="7">
    <source>
        <dbReference type="SAM" id="Phobius"/>
    </source>
</evidence>
<dbReference type="GO" id="GO:0005886">
    <property type="term" value="C:plasma membrane"/>
    <property type="evidence" value="ECO:0007669"/>
    <property type="project" value="TreeGrafter"/>
</dbReference>
<dbReference type="InterPro" id="IPR001054">
    <property type="entry name" value="A/G_cyclase"/>
</dbReference>
<feature type="domain" description="Guanylate cyclase" evidence="8">
    <location>
        <begin position="452"/>
        <end position="508"/>
    </location>
</feature>
<keyword evidence="4 7" id="KW-1133">Transmembrane helix</keyword>
<dbReference type="GO" id="GO:0000166">
    <property type="term" value="F:nucleotide binding"/>
    <property type="evidence" value="ECO:0007669"/>
    <property type="project" value="UniProtKB-KW"/>
</dbReference>
<dbReference type="SMART" id="SM00044">
    <property type="entry name" value="CYCc"/>
    <property type="match status" value="1"/>
</dbReference>
<dbReference type="InterPro" id="IPR029787">
    <property type="entry name" value="Nucleotide_cyclase"/>
</dbReference>
<keyword evidence="10" id="KW-1185">Reference proteome</keyword>
<evidence type="ECO:0000256" key="6">
    <source>
        <dbReference type="ARBA" id="ARBA00023239"/>
    </source>
</evidence>
<dbReference type="GO" id="GO:0035556">
    <property type="term" value="P:intracellular signal transduction"/>
    <property type="evidence" value="ECO:0007669"/>
    <property type="project" value="InterPro"/>
</dbReference>
<dbReference type="PANTHER" id="PTHR11920:SF501">
    <property type="entry name" value="GUANYLATE CYCLASE 32E"/>
    <property type="match status" value="1"/>
</dbReference>
<dbReference type="GO" id="GO:0007168">
    <property type="term" value="P:receptor guanylyl cyclase signaling pathway"/>
    <property type="evidence" value="ECO:0007669"/>
    <property type="project" value="TreeGrafter"/>
</dbReference>
<evidence type="ECO:0000256" key="5">
    <source>
        <dbReference type="ARBA" id="ARBA00023136"/>
    </source>
</evidence>
<organism evidence="9 10">
    <name type="scientific">Paralvinella palmiformis</name>
    <dbReference type="NCBI Taxonomy" id="53620"/>
    <lineage>
        <taxon>Eukaryota</taxon>
        <taxon>Metazoa</taxon>
        <taxon>Spiralia</taxon>
        <taxon>Lophotrochozoa</taxon>
        <taxon>Annelida</taxon>
        <taxon>Polychaeta</taxon>
        <taxon>Sedentaria</taxon>
        <taxon>Canalipalpata</taxon>
        <taxon>Terebellida</taxon>
        <taxon>Terebelliformia</taxon>
        <taxon>Alvinellidae</taxon>
        <taxon>Paralvinella</taxon>
    </lineage>
</organism>
<protein>
    <recommendedName>
        <fullName evidence="8">Guanylate cyclase domain-containing protein</fullName>
    </recommendedName>
</protein>
<keyword evidence="3" id="KW-0547">Nucleotide-binding</keyword>
<comment type="caution">
    <text evidence="9">The sequence shown here is derived from an EMBL/GenBank/DDBJ whole genome shotgun (WGS) entry which is preliminary data.</text>
</comment>
<dbReference type="AlphaFoldDB" id="A0AAD9MY94"/>
<gene>
    <name evidence="9" type="ORF">LSH36_512g02038</name>
</gene>
<keyword evidence="5 7" id="KW-0472">Membrane</keyword>
<evidence type="ECO:0000259" key="8">
    <source>
        <dbReference type="PROSITE" id="PS50125"/>
    </source>
</evidence>
<evidence type="ECO:0000313" key="9">
    <source>
        <dbReference type="EMBL" id="KAK2148151.1"/>
    </source>
</evidence>
<dbReference type="GO" id="GO:0004016">
    <property type="term" value="F:adenylate cyclase activity"/>
    <property type="evidence" value="ECO:0007669"/>
    <property type="project" value="TreeGrafter"/>
</dbReference>
<dbReference type="GO" id="GO:0001653">
    <property type="term" value="F:peptide receptor activity"/>
    <property type="evidence" value="ECO:0007669"/>
    <property type="project" value="TreeGrafter"/>
</dbReference>
<dbReference type="PROSITE" id="PS50125">
    <property type="entry name" value="GUANYLATE_CYCLASE_2"/>
    <property type="match status" value="1"/>
</dbReference>
<dbReference type="GO" id="GO:0004383">
    <property type="term" value="F:guanylate cyclase activity"/>
    <property type="evidence" value="ECO:0007669"/>
    <property type="project" value="TreeGrafter"/>
</dbReference>
<feature type="transmembrane region" description="Helical" evidence="7">
    <location>
        <begin position="111"/>
        <end position="133"/>
    </location>
</feature>
<keyword evidence="2 7" id="KW-0812">Transmembrane</keyword>
<dbReference type="EMBL" id="JAODUP010000512">
    <property type="protein sequence ID" value="KAK2148151.1"/>
    <property type="molecule type" value="Genomic_DNA"/>
</dbReference>
<dbReference type="Pfam" id="PF08376">
    <property type="entry name" value="NIT"/>
    <property type="match status" value="1"/>
</dbReference>
<accession>A0AAD9MY94</accession>
<name>A0AAD9MY94_9ANNE</name>
<proteinExistence type="predicted"/>
<dbReference type="SUPFAM" id="SSF55073">
    <property type="entry name" value="Nucleotide cyclase"/>
    <property type="match status" value="1"/>
</dbReference>
<keyword evidence="6" id="KW-0456">Lyase</keyword>
<dbReference type="Gene3D" id="3.30.70.1230">
    <property type="entry name" value="Nucleotide cyclase"/>
    <property type="match status" value="1"/>
</dbReference>
<dbReference type="InterPro" id="IPR050401">
    <property type="entry name" value="Cyclic_nucleotide_synthase"/>
</dbReference>
<comment type="subcellular location">
    <subcellularLocation>
        <location evidence="1">Membrane</location>
    </subcellularLocation>
</comment>
<sequence length="546" mass="61887">MKLNDRVREKESHLVLDMRDATTVFVTCKGLNDNLIADVLISFRQIREEAMSRNKISIAANGKNEGTEFGMIPAMEGSCEEELEKREMIALVDRVLDKERRRGGCRSRWQIVLFFVPLFGLIVLSTIALVQIFNGINQAQLAATSVSDFVQLDDLVDSLQLERGTSAIYLSSNGTNVVSLYRMWEIQKVTDARLRTLANWPEQFVLGSDPIHDKDDFRAALDRLRDSVRNVSVDFRDGIRLYTAVTNELMKAASYEVKIPGKLWTLLVAALATLRASDAMGIQRAIGSAFFSLCGLDRATYRWFVKMDCEVVSQQRMAFLFHSGVETMWRRVLSGELYANIVGMKSDLYNASSYRSACEATDARSKSDNALVWFNDMTSYMDTWKVTRTTLIDEIKVSLSGDLYGEVKVSAFYAALIAIVFITCTTMFPDMITRQLREDLASRPQRYCECVTLYFSDIVAFDRICADSNPQQIVMLLSKMYCNLDAAINRYDVYKVESSHDKYMVVSGRKAKARIKKEIDVETQDLHHIEFYSLNTVAAAFKVANS</sequence>
<evidence type="ECO:0000256" key="4">
    <source>
        <dbReference type="ARBA" id="ARBA00022989"/>
    </source>
</evidence>
<evidence type="ECO:0000256" key="3">
    <source>
        <dbReference type="ARBA" id="ARBA00022741"/>
    </source>
</evidence>
<dbReference type="Pfam" id="PF00211">
    <property type="entry name" value="Guanylate_cyc"/>
    <property type="match status" value="1"/>
</dbReference>